<keyword evidence="1" id="KW-0677">Repeat</keyword>
<dbReference type="Pfam" id="PF24883">
    <property type="entry name" value="NPHP3_N"/>
    <property type="match status" value="1"/>
</dbReference>
<reference evidence="3" key="2">
    <citation type="submission" date="2025-08" db="UniProtKB">
        <authorList>
            <consortium name="EnsemblFungi"/>
        </authorList>
    </citation>
    <scope>IDENTIFICATION</scope>
    <source>
        <strain evidence="3">4287 / CBS 123668 / FGSC 9935 / NRRL 34936</strain>
    </source>
</reference>
<sequence>MPELRRHISEAIAKQEDIMEHSLIDQWKQLIIDPLSKISAHLNEAPILLVIDTLDEWDNGNDIRTIIKVLAAAGTLEDLRLRILITSRSETTIRHGFNQMPEGEREVFVLEDISPDVTNRDLCFYFVDRLRTCREERELDYDDWPGSRRISRLVENASGLFIWASTACRFICEARKFSTIRKRMEMLIHGFSSGDGLEKKFD</sequence>
<organism evidence="3 4">
    <name type="scientific">Fusarium oxysporum (strain Fo5176)</name>
    <name type="common">Fusarium vascular wilt</name>
    <dbReference type="NCBI Taxonomy" id="660025"/>
    <lineage>
        <taxon>Eukaryota</taxon>
        <taxon>Fungi</taxon>
        <taxon>Dikarya</taxon>
        <taxon>Ascomycota</taxon>
        <taxon>Pezizomycotina</taxon>
        <taxon>Sordariomycetes</taxon>
        <taxon>Hypocreomycetidae</taxon>
        <taxon>Hypocreales</taxon>
        <taxon>Nectriaceae</taxon>
        <taxon>Fusarium</taxon>
        <taxon>Fusarium oxysporum species complex</taxon>
    </lineage>
</organism>
<dbReference type="STRING" id="426428.A0A0D2XT24"/>
<evidence type="ECO:0000256" key="1">
    <source>
        <dbReference type="ARBA" id="ARBA00022737"/>
    </source>
</evidence>
<proteinExistence type="predicted"/>
<dbReference type="InterPro" id="IPR056884">
    <property type="entry name" value="NPHP3-like_N"/>
</dbReference>
<evidence type="ECO:0000313" key="4">
    <source>
        <dbReference type="Proteomes" id="UP000002489"/>
    </source>
</evidence>
<name>A0A0D2XT24_FUSOF</name>
<gene>
    <name evidence="3" type="primary">28948876</name>
</gene>
<protein>
    <recommendedName>
        <fullName evidence="2">Nephrocystin 3-like N-terminal domain-containing protein</fullName>
    </recommendedName>
</protein>
<dbReference type="EnsemblFungi" id="FOXG_07126T0">
    <property type="protein sequence ID" value="FOXG_07126P0"/>
    <property type="gene ID" value="FOXG_07126"/>
</dbReference>
<dbReference type="Proteomes" id="UP000002489">
    <property type="component" value="Unassembled WGS sequence"/>
</dbReference>
<reference evidence="4" key="1">
    <citation type="journal article" date="2012" name="Mol. Plant Microbe Interact.">
        <title>A highly conserved effector in Fusarium oxysporum is required for full virulence on Arabidopsis.</title>
        <authorList>
            <person name="Thatcher L.F."/>
            <person name="Gardiner D.M."/>
            <person name="Kazan K."/>
            <person name="Manners J."/>
        </authorList>
    </citation>
    <scope>NUCLEOTIDE SEQUENCE [LARGE SCALE GENOMIC DNA]</scope>
    <source>
        <strain evidence="4">Fo5176</strain>
    </source>
</reference>
<dbReference type="PANTHER" id="PTHR10039">
    <property type="entry name" value="AMELOGENIN"/>
    <property type="match status" value="1"/>
</dbReference>
<accession>A0A0D2XT24</accession>
<dbReference type="AlphaFoldDB" id="A0A0D2XT24"/>
<dbReference type="VEuPathDB" id="FungiDB:FOXG_07126"/>
<evidence type="ECO:0000313" key="3">
    <source>
        <dbReference type="EnsemblFungi" id="FOXG_07126P0"/>
    </source>
</evidence>
<evidence type="ECO:0000259" key="2">
    <source>
        <dbReference type="Pfam" id="PF24883"/>
    </source>
</evidence>
<feature type="domain" description="Nephrocystin 3-like N-terminal" evidence="2">
    <location>
        <begin position="2"/>
        <end position="88"/>
    </location>
</feature>